<gene>
    <name evidence="1" type="ORF">HW554_02595</name>
</gene>
<organism evidence="1 2">
    <name type="scientific">Hymenobacter lapidiphilus</name>
    <dbReference type="NCBI Taxonomy" id="2608003"/>
    <lineage>
        <taxon>Bacteria</taxon>
        <taxon>Pseudomonadati</taxon>
        <taxon>Bacteroidota</taxon>
        <taxon>Cytophagia</taxon>
        <taxon>Cytophagales</taxon>
        <taxon>Hymenobacteraceae</taxon>
        <taxon>Hymenobacter</taxon>
    </lineage>
</organism>
<dbReference type="AlphaFoldDB" id="A0A7Y7PLM7"/>
<dbReference type="RefSeq" id="WP_176906785.1">
    <property type="nucleotide sequence ID" value="NZ_JABKAU010000003.1"/>
</dbReference>
<protein>
    <submittedName>
        <fullName evidence="1">Uncharacterized protein</fullName>
    </submittedName>
</protein>
<evidence type="ECO:0000313" key="2">
    <source>
        <dbReference type="Proteomes" id="UP000565521"/>
    </source>
</evidence>
<evidence type="ECO:0000313" key="1">
    <source>
        <dbReference type="EMBL" id="NVO30083.1"/>
    </source>
</evidence>
<comment type="caution">
    <text evidence="1">The sequence shown here is derived from an EMBL/GenBank/DDBJ whole genome shotgun (WGS) entry which is preliminary data.</text>
</comment>
<keyword evidence="2" id="KW-1185">Reference proteome</keyword>
<dbReference type="Proteomes" id="UP000565521">
    <property type="component" value="Unassembled WGS sequence"/>
</dbReference>
<name>A0A7Y7PLM7_9BACT</name>
<accession>A0A7Y7PLM7</accession>
<dbReference type="EMBL" id="JABKAU010000003">
    <property type="protein sequence ID" value="NVO30083.1"/>
    <property type="molecule type" value="Genomic_DNA"/>
</dbReference>
<reference evidence="1 2" key="1">
    <citation type="submission" date="2020-05" db="EMBL/GenBank/DDBJ databases">
        <title>Hymenobacter terrestris sp. nov. and Hymenobacter lapidiphilus sp. nov., isolated from regoliths in Antarctica.</title>
        <authorList>
            <person name="Sedlacek I."/>
            <person name="Pantucek R."/>
            <person name="Zeman M."/>
            <person name="Holochova P."/>
            <person name="Kralova S."/>
            <person name="Stankova E."/>
            <person name="Sedo O."/>
            <person name="Micenkova L."/>
            <person name="Svec P."/>
            <person name="Gupta V."/>
            <person name="Sood U."/>
            <person name="Korpole U.S."/>
            <person name="Lal R."/>
        </authorList>
    </citation>
    <scope>NUCLEOTIDE SEQUENCE [LARGE SCALE GENOMIC DNA]</scope>
    <source>
        <strain evidence="1 2">P5342</strain>
    </source>
</reference>
<proteinExistence type="predicted"/>
<sequence>MAFLFTLISMHSSRTPLFRTLGFAVLLALLGLSVPACISPPDYPDTPEIEFRSITIQPIVNRFGPFDSVFVTLGYRDGDGNLGLDQDNVDPPFNPTLPDGVTINPTYNNYFCQTQIRQTDGSFVDFTPNGVGYNFNGRYPNLTPESQGDRNAPLRGEIYYGFTIPPNSALPPGTAIRFKINILDRALNRSNEVFTETVTIP</sequence>